<dbReference type="InterPro" id="IPR027417">
    <property type="entry name" value="P-loop_NTPase"/>
</dbReference>
<feature type="compositionally biased region" description="Polar residues" evidence="7">
    <location>
        <begin position="491"/>
        <end position="501"/>
    </location>
</feature>
<dbReference type="SMART" id="SM00533">
    <property type="entry name" value="MUTSd"/>
    <property type="match status" value="1"/>
</dbReference>
<feature type="compositionally biased region" description="Basic and acidic residues" evidence="7">
    <location>
        <begin position="825"/>
        <end position="842"/>
    </location>
</feature>
<dbReference type="InterPro" id="IPR007860">
    <property type="entry name" value="DNA_mmatch_repair_MutS_con_dom"/>
</dbReference>
<organism evidence="10 11">
    <name type="scientific">Cryomyces minteri</name>
    <dbReference type="NCBI Taxonomy" id="331657"/>
    <lineage>
        <taxon>Eukaryota</taxon>
        <taxon>Fungi</taxon>
        <taxon>Dikarya</taxon>
        <taxon>Ascomycota</taxon>
        <taxon>Pezizomycotina</taxon>
        <taxon>Dothideomycetes</taxon>
        <taxon>Dothideomycetes incertae sedis</taxon>
        <taxon>Cryomyces</taxon>
    </lineage>
</organism>
<dbReference type="InterPro" id="IPR007696">
    <property type="entry name" value="DNA_mismatch_repair_MutS_core"/>
</dbReference>
<dbReference type="GO" id="GO:0140664">
    <property type="term" value="F:ATP-dependent DNA damage sensor activity"/>
    <property type="evidence" value="ECO:0007669"/>
    <property type="project" value="InterPro"/>
</dbReference>
<dbReference type="Gene3D" id="1.10.1420.10">
    <property type="match status" value="3"/>
</dbReference>
<dbReference type="Gene3D" id="3.30.420.110">
    <property type="entry name" value="MutS, connector domain"/>
    <property type="match status" value="1"/>
</dbReference>
<dbReference type="GO" id="GO:0006298">
    <property type="term" value="P:mismatch repair"/>
    <property type="evidence" value="ECO:0007669"/>
    <property type="project" value="InterPro"/>
</dbReference>
<dbReference type="InterPro" id="IPR000432">
    <property type="entry name" value="DNA_mismatch_repair_MutS_C"/>
</dbReference>
<dbReference type="PANTHER" id="PTHR11361:SF34">
    <property type="entry name" value="DNA MISMATCH REPAIR PROTEIN MSH1, MITOCHONDRIAL"/>
    <property type="match status" value="1"/>
</dbReference>
<proteinExistence type="inferred from homology"/>
<keyword evidence="11" id="KW-1185">Reference proteome</keyword>
<feature type="domain" description="DNA mismatch repair proteins mutS family" evidence="9">
    <location>
        <begin position="681"/>
        <end position="848"/>
    </location>
</feature>
<sequence length="849" mass="94025">MRKFDKCVVLTRVGSFYELYFEHAEEYGPLLNLKVAQKKTKAGPVYMSGFPFFQLDRFLRILVQDLNKYVAISEEFPNDASEKVKSGGLDYDRKVIRVVTPGTLIDEKFMDPYENNYLLSIHTTSSASQTDAQTVDPIERSSASVQNTPSPKSVGLAWLDLSSGDFFTQCTDLASLSSIIARIGPREIILDRVMEDDRDLDFLTLLKADDHTIAYHQLAESVTSVSGWSSMLEAPLSAEDDSRFAPEELTAGTVLLQYVKTQLQGTKVRLQPPTHMHDEDFMIVDKHTMRALEIRATLRDGTHQGSLVHAIRRTVTKSGARLLSQRLASPSTSIPIITERLNLVSEMRDSSPTRQELVALLRRTFDTLRLVQKFAFGRGDADDLLGIARTVEIMQQVAYHLQDFAALKDETSPGDAMASSKALKMNSVLEVLGRLSLDGPTKLAERIIDAIDEDGLSQQHRIEEDEAAVAAGLVQKMVTEEAHGEKIPGQSKRTSGSPNASRSDDGEVDDVWIMRRNASPILESLHKDLDGLKTQKVGLIGRLRDKSGIPSLTLRWTSQGHICHVKSKKDMSSLRAMDGVQGIGSTKSTQSFYLPEWTRFGGHIEQQKLRIRTEEQRVFKDLRSQVIVNLVKLRRNAAVLDELDVACSFATLAEEQNWVRPILNMSTQHKIKLHLFVGADERILLITGPNMAGKSTFLRQNALIAILAQTGSFVPADYAEIGIVDRMFSRVGSADNLYQDQSTFMVEMLETATILRRATPRSFVRLLSCTDLFETKSFQVIMDEVGRGTTPEDGIAVGGVNLQTLTGSGLPEEAITVAAQVFEELTRNGSDPRGRGSTEESKAAATGSG</sequence>
<evidence type="ECO:0000256" key="6">
    <source>
        <dbReference type="ARBA" id="ARBA00023204"/>
    </source>
</evidence>
<dbReference type="Gene3D" id="3.40.1170.10">
    <property type="entry name" value="DNA repair protein MutS, domain I"/>
    <property type="match status" value="1"/>
</dbReference>
<evidence type="ECO:0000256" key="2">
    <source>
        <dbReference type="ARBA" id="ARBA00022741"/>
    </source>
</evidence>
<feature type="region of interest" description="Disordered" evidence="7">
    <location>
        <begin position="825"/>
        <end position="849"/>
    </location>
</feature>
<dbReference type="SUPFAM" id="SSF53150">
    <property type="entry name" value="DNA repair protein MutS, domain II"/>
    <property type="match status" value="1"/>
</dbReference>
<gene>
    <name evidence="10" type="ORF">B0A49_05314</name>
</gene>
<comment type="similarity">
    <text evidence="1">Belongs to the DNA mismatch repair MutS family.</text>
</comment>
<evidence type="ECO:0000259" key="8">
    <source>
        <dbReference type="SMART" id="SM00533"/>
    </source>
</evidence>
<dbReference type="SMART" id="SM00534">
    <property type="entry name" value="MUTSac"/>
    <property type="match status" value="1"/>
</dbReference>
<dbReference type="InterPro" id="IPR007695">
    <property type="entry name" value="DNA_mismatch_repair_MutS-lik_N"/>
</dbReference>
<dbReference type="InterPro" id="IPR016151">
    <property type="entry name" value="DNA_mismatch_repair_MutS_N"/>
</dbReference>
<evidence type="ECO:0000256" key="1">
    <source>
        <dbReference type="ARBA" id="ARBA00006271"/>
    </source>
</evidence>
<dbReference type="Pfam" id="PF00488">
    <property type="entry name" value="MutS_V"/>
    <property type="match status" value="1"/>
</dbReference>
<keyword evidence="3" id="KW-0227">DNA damage</keyword>
<dbReference type="InterPro" id="IPR017261">
    <property type="entry name" value="DNA_mismatch_repair_MutS/MSH"/>
</dbReference>
<dbReference type="SUPFAM" id="SSF48334">
    <property type="entry name" value="DNA repair protein MutS, domain III"/>
    <property type="match status" value="1"/>
</dbReference>
<evidence type="ECO:0000259" key="9">
    <source>
        <dbReference type="SMART" id="SM00534"/>
    </source>
</evidence>
<evidence type="ECO:0000256" key="4">
    <source>
        <dbReference type="ARBA" id="ARBA00022840"/>
    </source>
</evidence>
<comment type="caution">
    <text evidence="10">The sequence shown here is derived from an EMBL/GenBank/DDBJ whole genome shotgun (WGS) entry which is preliminary data.</text>
</comment>
<dbReference type="GO" id="GO:0043504">
    <property type="term" value="P:mitochondrial DNA repair"/>
    <property type="evidence" value="ECO:0007669"/>
    <property type="project" value="TreeGrafter"/>
</dbReference>
<dbReference type="Pfam" id="PF01624">
    <property type="entry name" value="MutS_I"/>
    <property type="match status" value="1"/>
</dbReference>
<dbReference type="GO" id="GO:0005634">
    <property type="term" value="C:nucleus"/>
    <property type="evidence" value="ECO:0007669"/>
    <property type="project" value="TreeGrafter"/>
</dbReference>
<dbReference type="Pfam" id="PF05188">
    <property type="entry name" value="MutS_II"/>
    <property type="match status" value="1"/>
</dbReference>
<dbReference type="PIRSF" id="PIRSF037677">
    <property type="entry name" value="DNA_mis_repair_Msh6"/>
    <property type="match status" value="1"/>
</dbReference>
<dbReference type="Gene3D" id="3.40.50.300">
    <property type="entry name" value="P-loop containing nucleotide triphosphate hydrolases"/>
    <property type="match status" value="1"/>
</dbReference>
<dbReference type="GO" id="GO:0005739">
    <property type="term" value="C:mitochondrion"/>
    <property type="evidence" value="ECO:0007669"/>
    <property type="project" value="TreeGrafter"/>
</dbReference>
<keyword evidence="4" id="KW-0067">ATP-binding</keyword>
<dbReference type="GO" id="GO:0005524">
    <property type="term" value="F:ATP binding"/>
    <property type="evidence" value="ECO:0007669"/>
    <property type="project" value="UniProtKB-KW"/>
</dbReference>
<evidence type="ECO:0000256" key="5">
    <source>
        <dbReference type="ARBA" id="ARBA00023125"/>
    </source>
</evidence>
<protein>
    <submittedName>
        <fullName evidence="10">Uncharacterized protein</fullName>
    </submittedName>
</protein>
<dbReference type="EMBL" id="NAJN01000800">
    <property type="protein sequence ID" value="TKA68643.1"/>
    <property type="molecule type" value="Genomic_DNA"/>
</dbReference>
<keyword evidence="6" id="KW-0234">DNA repair</keyword>
<keyword evidence="5" id="KW-0238">DNA-binding</keyword>
<feature type="region of interest" description="Disordered" evidence="7">
    <location>
        <begin position="481"/>
        <end position="507"/>
    </location>
</feature>
<reference evidence="10 11" key="1">
    <citation type="submission" date="2017-03" db="EMBL/GenBank/DDBJ databases">
        <title>Genomes of endolithic fungi from Antarctica.</title>
        <authorList>
            <person name="Coleine C."/>
            <person name="Masonjones S."/>
            <person name="Stajich J.E."/>
        </authorList>
    </citation>
    <scope>NUCLEOTIDE SEQUENCE [LARGE SCALE GENOMIC DNA]</scope>
    <source>
        <strain evidence="10 11">CCFEE 5187</strain>
    </source>
</reference>
<dbReference type="OrthoDB" id="2534523at2759"/>
<dbReference type="PANTHER" id="PTHR11361">
    <property type="entry name" value="DNA MISMATCH REPAIR PROTEIN MUTS FAMILY MEMBER"/>
    <property type="match status" value="1"/>
</dbReference>
<feature type="domain" description="DNA mismatch repair protein MutS core" evidence="8">
    <location>
        <begin position="302"/>
        <end position="680"/>
    </location>
</feature>
<evidence type="ECO:0000313" key="10">
    <source>
        <dbReference type="EMBL" id="TKA68643.1"/>
    </source>
</evidence>
<dbReference type="SUPFAM" id="SSF55271">
    <property type="entry name" value="DNA repair protein MutS, domain I"/>
    <property type="match status" value="1"/>
</dbReference>
<keyword evidence="2" id="KW-0547">Nucleotide-binding</keyword>
<dbReference type="Pfam" id="PF05192">
    <property type="entry name" value="MutS_III"/>
    <property type="match status" value="1"/>
</dbReference>
<evidence type="ECO:0000256" key="7">
    <source>
        <dbReference type="SAM" id="MobiDB-lite"/>
    </source>
</evidence>
<accession>A0A4U0X129</accession>
<dbReference type="InterPro" id="IPR045076">
    <property type="entry name" value="MutS"/>
</dbReference>
<dbReference type="AlphaFoldDB" id="A0A4U0X129"/>
<dbReference type="Proteomes" id="UP000308768">
    <property type="component" value="Unassembled WGS sequence"/>
</dbReference>
<dbReference type="GO" id="GO:0030983">
    <property type="term" value="F:mismatched DNA binding"/>
    <property type="evidence" value="ECO:0007669"/>
    <property type="project" value="InterPro"/>
</dbReference>
<evidence type="ECO:0000313" key="11">
    <source>
        <dbReference type="Proteomes" id="UP000308768"/>
    </source>
</evidence>
<dbReference type="SUPFAM" id="SSF52540">
    <property type="entry name" value="P-loop containing nucleoside triphosphate hydrolases"/>
    <property type="match status" value="1"/>
</dbReference>
<evidence type="ECO:0000256" key="3">
    <source>
        <dbReference type="ARBA" id="ARBA00022763"/>
    </source>
</evidence>
<name>A0A4U0X129_9PEZI</name>
<dbReference type="InterPro" id="IPR036678">
    <property type="entry name" value="MutS_con_dom_sf"/>
</dbReference>
<dbReference type="STRING" id="331657.A0A4U0X129"/>
<dbReference type="InterPro" id="IPR036187">
    <property type="entry name" value="DNA_mismatch_repair_MutS_sf"/>
</dbReference>